<dbReference type="PANTHER" id="PTHR13140:SF706">
    <property type="entry name" value="DILUTE CLASS UNCONVENTIONAL MYOSIN, ISOFORM C"/>
    <property type="match status" value="1"/>
</dbReference>
<accession>C1L458</accession>
<dbReference type="GO" id="GO:0005737">
    <property type="term" value="C:cytoplasm"/>
    <property type="evidence" value="ECO:0007669"/>
    <property type="project" value="TreeGrafter"/>
</dbReference>
<evidence type="ECO:0000259" key="7">
    <source>
        <dbReference type="PROSITE" id="PS50106"/>
    </source>
</evidence>
<dbReference type="PROSITE" id="PS50106">
    <property type="entry name" value="PDZ"/>
    <property type="match status" value="1"/>
</dbReference>
<dbReference type="GO" id="GO:0016020">
    <property type="term" value="C:membrane"/>
    <property type="evidence" value="ECO:0007669"/>
    <property type="project" value="TreeGrafter"/>
</dbReference>
<feature type="domain" description="PDZ" evidence="7">
    <location>
        <begin position="90"/>
        <end position="184"/>
    </location>
</feature>
<feature type="binding site" evidence="6">
    <location>
        <begin position="453"/>
        <end position="460"/>
    </location>
    <ligand>
        <name>ATP</name>
        <dbReference type="ChEBI" id="CHEBI:30616"/>
    </ligand>
</feature>
<evidence type="ECO:0000256" key="1">
    <source>
        <dbReference type="ARBA" id="ARBA00022741"/>
    </source>
</evidence>
<comment type="similarity">
    <text evidence="6">Belongs to the TRAFAC class myosin-kinesin ATPase superfamily. Myosin family.</text>
</comment>
<dbReference type="InterPro" id="IPR027417">
    <property type="entry name" value="P-loop_NTPase"/>
</dbReference>
<dbReference type="Gene3D" id="1.20.120.720">
    <property type="entry name" value="Myosin VI head, motor domain, U50 subdomain"/>
    <property type="match status" value="1"/>
</dbReference>
<reference evidence="9" key="1">
    <citation type="journal article" date="2009" name="Nature">
        <title>The Schistosoma japonicum genome reveals features of host-parasite interplay.</title>
        <authorList>
            <person name="Liu F."/>
            <person name="Zhou Y."/>
            <person name="Wang Z.Q."/>
            <person name="Lu G."/>
            <person name="Zheng H."/>
            <person name="Brindley P.J."/>
            <person name="McManus D.P."/>
            <person name="Blair D."/>
            <person name="Zhang Q.H."/>
            <person name="Zhong Y."/>
            <person name="Wang S."/>
            <person name="Han Z.G."/>
            <person name="Chen Z."/>
        </authorList>
    </citation>
    <scope>NUCLEOTIDE SEQUENCE</scope>
    <source>
        <strain evidence="9">Anhui</strain>
    </source>
</reference>
<dbReference type="InterPro" id="IPR036034">
    <property type="entry name" value="PDZ_sf"/>
</dbReference>
<dbReference type="GO" id="GO:0005524">
    <property type="term" value="F:ATP binding"/>
    <property type="evidence" value="ECO:0007669"/>
    <property type="project" value="UniProtKB-UniRule"/>
</dbReference>
<evidence type="ECO:0000256" key="5">
    <source>
        <dbReference type="ARBA" id="ARBA00023203"/>
    </source>
</evidence>
<dbReference type="SMART" id="SM00242">
    <property type="entry name" value="MYSc"/>
    <property type="match status" value="1"/>
</dbReference>
<keyword evidence="2 6" id="KW-0067">ATP-binding</keyword>
<evidence type="ECO:0000256" key="4">
    <source>
        <dbReference type="ARBA" id="ARBA00023175"/>
    </source>
</evidence>
<comment type="caution">
    <text evidence="6">Lacks conserved residue(s) required for the propagation of feature annotation.</text>
</comment>
<feature type="domain" description="Myosin motor" evidence="8">
    <location>
        <begin position="333"/>
        <end position="781"/>
    </location>
</feature>
<dbReference type="InterPro" id="IPR001609">
    <property type="entry name" value="Myosin_head_motor_dom-like"/>
</dbReference>
<evidence type="ECO:0000313" key="9">
    <source>
        <dbReference type="EMBL" id="CAX69486.1"/>
    </source>
</evidence>
<dbReference type="GO" id="GO:0016459">
    <property type="term" value="C:myosin complex"/>
    <property type="evidence" value="ECO:0007669"/>
    <property type="project" value="UniProtKB-KW"/>
</dbReference>
<evidence type="ECO:0000259" key="8">
    <source>
        <dbReference type="PROSITE" id="PS51456"/>
    </source>
</evidence>
<sequence>MSELKCDPAVRVARLHQAIFGKNHSTSALQKRKQGFNVSGNQETTAKSHAEVHVCQPTYKKQICYTNSLDTGAMNENTNNFRHFELPEFKIRLKKNSNSSYGILLRRGILLHRVYLTDGGFILESRSEVLLTDYGAQNSSCGLLPGDYLLAVGDKHVGLTSRNEVVQLIRSSGLDLCLTVQSLPEFADFFYRLVLVSQSSVESLKNKPEYLQDNSDYIVAVSVRGYAIKYGGFKDLYKHLQKITLDTLDNSAFDAIHSIKCKTSNDEYVQSVYDEDNNQTDFPVWVTFKQGYVSGKFLSSLPNGRCRVIILPGQEIIEVNTEDVERANPPRFDRVDDLIKLRYINESSVTHSFIQRYGSGLIFTYASGINLISINPMMPLNIYSEKVMDLFTNCQVRYDMPPHVYSVAQLILARLKRRLFYSLVTMEQQHHLDTNPVYHLPCSLSQQVLCLLGRSGSGKTRISSDVFTYMIHQSEKSTNIFNQLSVNNNASNSSISSKINGSRLRALFNMIDSFTCSRIILNTNGSRALRLFSLEFANIHSVPIVNQPEDINLIVTGLTTRLLLFERSRVTDRPEGEPNFHIFYYMLAGLDEESRRELFLTDLDVPNLFMTRLHRLEDKASAKGFWNQLCHDAEILQFDAKNEWLTGGIARLLAVIYHLGCTGYCHELNEQNMLYFANNQSAQYAAYLLHCSLDTLNELVFNPILRKSTINNHHVNSDQYSIKWTAKSCLHAFVQDLYNLIVNILVSLINRCLSTPKSDISSQIDVAAQLILVDPVGFQIPHATTVPTITSSLLPTDNNEIQKSANFTDLIFNYAYECFNQLYFDSNILLDEQRLKHDGLTSPIPYENFCRTKNILNFIDNTTFSKSPSLSTTKNAATASNHSCNTVFPGLFCLLDSIAQNGEFSQLSDVLSQAYQIQRKLYENRDLRSIRRFKRNGSTFILNHNLSTTPIEYAPNRNWFAPCHRSAGCKQLKNLLEQSPLLTLYTTQRFINQVV</sequence>
<evidence type="ECO:0000256" key="3">
    <source>
        <dbReference type="ARBA" id="ARBA00023123"/>
    </source>
</evidence>
<dbReference type="SUPFAM" id="SSF52540">
    <property type="entry name" value="P-loop containing nucleoside triphosphate hydrolases"/>
    <property type="match status" value="1"/>
</dbReference>
<organism evidence="9">
    <name type="scientific">Schistosoma japonicum</name>
    <name type="common">Blood fluke</name>
    <dbReference type="NCBI Taxonomy" id="6182"/>
    <lineage>
        <taxon>Eukaryota</taxon>
        <taxon>Metazoa</taxon>
        <taxon>Spiralia</taxon>
        <taxon>Lophotrochozoa</taxon>
        <taxon>Platyhelminthes</taxon>
        <taxon>Trematoda</taxon>
        <taxon>Digenea</taxon>
        <taxon>Strigeidida</taxon>
        <taxon>Schistosomatoidea</taxon>
        <taxon>Schistosomatidae</taxon>
        <taxon>Schistosoma</taxon>
    </lineage>
</organism>
<protein>
    <submittedName>
        <fullName evidence="9">Myosin-XVIIIa</fullName>
    </submittedName>
</protein>
<evidence type="ECO:0000256" key="6">
    <source>
        <dbReference type="PROSITE-ProRule" id="PRU00782"/>
    </source>
</evidence>
<name>C1L458_SCHJA</name>
<dbReference type="EMBL" id="FN313752">
    <property type="protein sequence ID" value="CAX69486.1"/>
    <property type="molecule type" value="mRNA"/>
</dbReference>
<dbReference type="InterPro" id="IPR001478">
    <property type="entry name" value="PDZ"/>
</dbReference>
<keyword evidence="5 6" id="KW-0009">Actin-binding</keyword>
<dbReference type="SUPFAM" id="SSF50156">
    <property type="entry name" value="PDZ domain-like"/>
    <property type="match status" value="1"/>
</dbReference>
<proteinExistence type="evidence at transcript level"/>
<reference evidence="9" key="2">
    <citation type="submission" date="2009-03" db="EMBL/GenBank/DDBJ databases">
        <authorList>
            <person name="Gang L."/>
        </authorList>
    </citation>
    <scope>NUCLEOTIDE SEQUENCE</scope>
    <source>
        <strain evidence="9">Anhui</strain>
    </source>
</reference>
<dbReference type="PANTHER" id="PTHR13140">
    <property type="entry name" value="MYOSIN"/>
    <property type="match status" value="1"/>
</dbReference>
<evidence type="ECO:0000256" key="2">
    <source>
        <dbReference type="ARBA" id="ARBA00022840"/>
    </source>
</evidence>
<keyword evidence="4 6" id="KW-0505">Motor protein</keyword>
<keyword evidence="1 6" id="KW-0547">Nucleotide-binding</keyword>
<dbReference type="GO" id="GO:0007015">
    <property type="term" value="P:actin filament organization"/>
    <property type="evidence" value="ECO:0007669"/>
    <property type="project" value="TreeGrafter"/>
</dbReference>
<keyword evidence="3 6" id="KW-0518">Myosin</keyword>
<dbReference type="InterPro" id="IPR036961">
    <property type="entry name" value="Kinesin_motor_dom_sf"/>
</dbReference>
<dbReference type="Pfam" id="PF00063">
    <property type="entry name" value="Myosin_head"/>
    <property type="match status" value="2"/>
</dbReference>
<dbReference type="Gene3D" id="3.40.850.10">
    <property type="entry name" value="Kinesin motor domain"/>
    <property type="match status" value="1"/>
</dbReference>
<dbReference type="Gene3D" id="2.30.42.10">
    <property type="match status" value="1"/>
</dbReference>
<dbReference type="GO" id="GO:0051015">
    <property type="term" value="F:actin filament binding"/>
    <property type="evidence" value="ECO:0007669"/>
    <property type="project" value="TreeGrafter"/>
</dbReference>
<dbReference type="AlphaFoldDB" id="C1L458"/>
<dbReference type="PROSITE" id="PS51456">
    <property type="entry name" value="MYOSIN_MOTOR"/>
    <property type="match status" value="1"/>
</dbReference>
<dbReference type="GO" id="GO:0000146">
    <property type="term" value="F:microfilament motor activity"/>
    <property type="evidence" value="ECO:0007669"/>
    <property type="project" value="TreeGrafter"/>
</dbReference>